<dbReference type="GO" id="GO:0006508">
    <property type="term" value="P:proteolysis"/>
    <property type="evidence" value="ECO:0007669"/>
    <property type="project" value="UniProtKB-KW"/>
</dbReference>
<evidence type="ECO:0000256" key="11">
    <source>
        <dbReference type="ARBA" id="ARBA00023136"/>
    </source>
</evidence>
<keyword evidence="6" id="KW-0479">Metal-binding</keyword>
<evidence type="ECO:0000256" key="10">
    <source>
        <dbReference type="ARBA" id="ARBA00023049"/>
    </source>
</evidence>
<keyword evidence="9 12" id="KW-1133">Transmembrane helix</keyword>
<proteinExistence type="inferred from homology"/>
<keyword evidence="7" id="KW-0378">Hydrolase</keyword>
<dbReference type="AlphaFoldDB" id="A0A0A2TIJ6"/>
<gene>
    <name evidence="14" type="ORF">N782_21315</name>
</gene>
<evidence type="ECO:0000259" key="13">
    <source>
        <dbReference type="Pfam" id="PF02163"/>
    </source>
</evidence>
<accession>A0A0A2TIJ6</accession>
<comment type="cofactor">
    <cofactor evidence="1">
        <name>Zn(2+)</name>
        <dbReference type="ChEBI" id="CHEBI:29105"/>
    </cofactor>
</comment>
<comment type="subcellular location">
    <subcellularLocation>
        <location evidence="2">Membrane</location>
        <topology evidence="2">Multi-pass membrane protein</topology>
    </subcellularLocation>
</comment>
<dbReference type="InterPro" id="IPR008915">
    <property type="entry name" value="Peptidase_M50"/>
</dbReference>
<sequence length="289" mass="33722">MSSLNILRHFHVHPVLWVMVGIGILTGSFLQLLSIFLIVLAHELGHYGMALFFRWRIRTVMLWPFGGVMETDEHHTRPFKEEVAVILAGPFQHIWIFGAIAILDTFSILSSGFIELLYTYNIVILLFNLLPIWPLDGGKLMFLLLSHQFPFVKAQVYSLYCSLVTIVLAFGLSLFFLPFSLSTVMLGCFLLWENRLEWKQRQYAFLRYLLRRYEEKRLPVNAIHSIHVTEDLPIHQIFKQFKRGTHHQIFVNFKNNTRAIIDEGECLYYYFTLKQSSASAKELADWCAT</sequence>
<protein>
    <submittedName>
        <fullName evidence="14">Stage IV sporulation protein FB</fullName>
    </submittedName>
</protein>
<keyword evidence="4" id="KW-0645">Protease</keyword>
<keyword evidence="15" id="KW-1185">Reference proteome</keyword>
<dbReference type="PANTHER" id="PTHR39188">
    <property type="entry name" value="MEMBRANE-ASSOCIATED ZINC METALLOPROTEASE M50B"/>
    <property type="match status" value="1"/>
</dbReference>
<dbReference type="Pfam" id="PF02163">
    <property type="entry name" value="Peptidase_M50"/>
    <property type="match status" value="2"/>
</dbReference>
<comment type="caution">
    <text evidence="14">The sequence shown here is derived from an EMBL/GenBank/DDBJ whole genome shotgun (WGS) entry which is preliminary data.</text>
</comment>
<evidence type="ECO:0000313" key="14">
    <source>
        <dbReference type="EMBL" id="KGP73891.1"/>
    </source>
</evidence>
<evidence type="ECO:0000256" key="6">
    <source>
        <dbReference type="ARBA" id="ARBA00022723"/>
    </source>
</evidence>
<dbReference type="CDD" id="cd06161">
    <property type="entry name" value="S2P-M50_SpoIVFB"/>
    <property type="match status" value="1"/>
</dbReference>
<dbReference type="EMBL" id="AVBF01000007">
    <property type="protein sequence ID" value="KGP73891.1"/>
    <property type="molecule type" value="Genomic_DNA"/>
</dbReference>
<name>A0A0A2TIJ6_9BACI</name>
<dbReference type="GO" id="GO:0016020">
    <property type="term" value="C:membrane"/>
    <property type="evidence" value="ECO:0007669"/>
    <property type="project" value="UniProtKB-SubCell"/>
</dbReference>
<evidence type="ECO:0000256" key="8">
    <source>
        <dbReference type="ARBA" id="ARBA00022833"/>
    </source>
</evidence>
<dbReference type="RefSeq" id="WP_052111167.1">
    <property type="nucleotide sequence ID" value="NZ_AVBF01000007.1"/>
</dbReference>
<evidence type="ECO:0000256" key="5">
    <source>
        <dbReference type="ARBA" id="ARBA00022692"/>
    </source>
</evidence>
<dbReference type="eggNOG" id="COG1994">
    <property type="taxonomic scope" value="Bacteria"/>
</dbReference>
<keyword evidence="10" id="KW-0482">Metalloprotease</keyword>
<evidence type="ECO:0000256" key="4">
    <source>
        <dbReference type="ARBA" id="ARBA00022670"/>
    </source>
</evidence>
<dbReference type="GO" id="GO:0008237">
    <property type="term" value="F:metallopeptidase activity"/>
    <property type="evidence" value="ECO:0007669"/>
    <property type="project" value="UniProtKB-KW"/>
</dbReference>
<feature type="transmembrane region" description="Helical" evidence="12">
    <location>
        <begin position="83"/>
        <end position="102"/>
    </location>
</feature>
<comment type="similarity">
    <text evidence="3">Belongs to the peptidase M50B family.</text>
</comment>
<evidence type="ECO:0000256" key="2">
    <source>
        <dbReference type="ARBA" id="ARBA00004141"/>
    </source>
</evidence>
<evidence type="ECO:0000256" key="3">
    <source>
        <dbReference type="ARBA" id="ARBA00007931"/>
    </source>
</evidence>
<evidence type="ECO:0000256" key="1">
    <source>
        <dbReference type="ARBA" id="ARBA00001947"/>
    </source>
</evidence>
<dbReference type="OrthoDB" id="166377at2"/>
<keyword evidence="8" id="KW-0862">Zinc</keyword>
<dbReference type="PANTHER" id="PTHR39188:SF3">
    <property type="entry name" value="STAGE IV SPORULATION PROTEIN FB"/>
    <property type="match status" value="1"/>
</dbReference>
<dbReference type="STRING" id="1385514.N782_21315"/>
<evidence type="ECO:0000256" key="7">
    <source>
        <dbReference type="ARBA" id="ARBA00022801"/>
    </source>
</evidence>
<keyword evidence="11 12" id="KW-0472">Membrane</keyword>
<feature type="transmembrane region" description="Helical" evidence="12">
    <location>
        <begin position="166"/>
        <end position="192"/>
    </location>
</feature>
<reference evidence="14 15" key="1">
    <citation type="journal article" date="2015" name="Stand. Genomic Sci.">
        <title>High quality draft genome sequence of the moderately halophilic bacterium Pontibacillus yanchengensis Y32(T) and comparison among Pontibacillus genomes.</title>
        <authorList>
            <person name="Huang J."/>
            <person name="Qiao Z.X."/>
            <person name="Tang J.W."/>
            <person name="Wang G."/>
        </authorList>
    </citation>
    <scope>NUCLEOTIDE SEQUENCE [LARGE SCALE GENOMIC DNA]</scope>
    <source>
        <strain evidence="14 15">Y32</strain>
    </source>
</reference>
<feature type="transmembrane region" description="Helical" evidence="12">
    <location>
        <begin position="15"/>
        <end position="41"/>
    </location>
</feature>
<evidence type="ECO:0000256" key="12">
    <source>
        <dbReference type="SAM" id="Phobius"/>
    </source>
</evidence>
<organism evidence="14 15">
    <name type="scientific">Pontibacillus yanchengensis Y32</name>
    <dbReference type="NCBI Taxonomy" id="1385514"/>
    <lineage>
        <taxon>Bacteria</taxon>
        <taxon>Bacillati</taxon>
        <taxon>Bacillota</taxon>
        <taxon>Bacilli</taxon>
        <taxon>Bacillales</taxon>
        <taxon>Bacillaceae</taxon>
        <taxon>Pontibacillus</taxon>
    </lineage>
</organism>
<feature type="transmembrane region" description="Helical" evidence="12">
    <location>
        <begin position="108"/>
        <end position="130"/>
    </location>
</feature>
<keyword evidence="5 12" id="KW-0812">Transmembrane</keyword>
<dbReference type="GO" id="GO:0046872">
    <property type="term" value="F:metal ion binding"/>
    <property type="evidence" value="ECO:0007669"/>
    <property type="project" value="UniProtKB-KW"/>
</dbReference>
<feature type="domain" description="Peptidase M50" evidence="13">
    <location>
        <begin position="110"/>
        <end position="168"/>
    </location>
</feature>
<evidence type="ECO:0000256" key="9">
    <source>
        <dbReference type="ARBA" id="ARBA00022989"/>
    </source>
</evidence>
<dbReference type="Proteomes" id="UP000030147">
    <property type="component" value="Unassembled WGS sequence"/>
</dbReference>
<evidence type="ECO:0000313" key="15">
    <source>
        <dbReference type="Proteomes" id="UP000030147"/>
    </source>
</evidence>
<feature type="domain" description="Peptidase M50" evidence="13">
    <location>
        <begin position="32"/>
        <end position="102"/>
    </location>
</feature>